<accession>A0A318YI12</accession>
<keyword evidence="3" id="KW-1185">Reference proteome</keyword>
<name>A0A318YI12_ASPNB</name>
<dbReference type="GeneID" id="37131889"/>
<dbReference type="RefSeq" id="XP_025479553.1">
    <property type="nucleotide sequence ID" value="XM_025629433.1"/>
</dbReference>
<sequence length="192" mass="20784">MVKQRRGAAGYSHYRFGSPRQTRSSPSIVIGRSGDPPGRRQMLNHGNKRDGAENSSRPKHFGGTAQAISVSEPRTGQHLGTSRLKGMNLVIHRRSWADSASKCKNQSTQRGPRVQSRSADTVRVGPVGGSRSRLRLHLLQPRTHGRPAITGSQEVVNCIPNLACSPFMGPGAIDPRCGAFRRDGPGLFPCSL</sequence>
<feature type="region of interest" description="Disordered" evidence="1">
    <location>
        <begin position="1"/>
        <end position="81"/>
    </location>
</feature>
<evidence type="ECO:0000313" key="2">
    <source>
        <dbReference type="EMBL" id="PYH34075.1"/>
    </source>
</evidence>
<feature type="compositionally biased region" description="Polar residues" evidence="1">
    <location>
        <begin position="102"/>
        <end position="119"/>
    </location>
</feature>
<proteinExistence type="predicted"/>
<dbReference type="EMBL" id="KZ821461">
    <property type="protein sequence ID" value="PYH34075.1"/>
    <property type="molecule type" value="Genomic_DNA"/>
</dbReference>
<evidence type="ECO:0000313" key="3">
    <source>
        <dbReference type="Proteomes" id="UP000247647"/>
    </source>
</evidence>
<gene>
    <name evidence="2" type="ORF">BO87DRAFT_62468</name>
</gene>
<reference evidence="2" key="1">
    <citation type="submission" date="2016-12" db="EMBL/GenBank/DDBJ databases">
        <title>The genomes of Aspergillus section Nigri reveals drivers in fungal speciation.</title>
        <authorList>
            <consortium name="DOE Joint Genome Institute"/>
            <person name="Vesth T.C."/>
            <person name="Nybo J."/>
            <person name="Theobald S."/>
            <person name="Brandl J."/>
            <person name="Frisvad J.C."/>
            <person name="Nielsen K.F."/>
            <person name="Lyhne E.K."/>
            <person name="Kogle M.E."/>
            <person name="Kuo A."/>
            <person name="Riley R."/>
            <person name="Clum A."/>
            <person name="Nolan M."/>
            <person name="Lipzen A."/>
            <person name="Salamov A."/>
            <person name="Henrissat B."/>
            <person name="Wiebenga A."/>
            <person name="De Vries R.P."/>
            <person name="Grigoriev I.V."/>
            <person name="Mortensen U.H."/>
            <person name="Andersen M.R."/>
            <person name="Baker S.E."/>
        </authorList>
    </citation>
    <scope>NUCLEOTIDE SEQUENCE [LARGE SCALE GENOMIC DNA]</scope>
    <source>
        <strain evidence="2">CBS 115656</strain>
    </source>
</reference>
<feature type="region of interest" description="Disordered" evidence="1">
    <location>
        <begin position="99"/>
        <end position="128"/>
    </location>
</feature>
<feature type="compositionally biased region" description="Polar residues" evidence="1">
    <location>
        <begin position="66"/>
        <end position="80"/>
    </location>
</feature>
<dbReference type="AlphaFoldDB" id="A0A318YI12"/>
<protein>
    <submittedName>
        <fullName evidence="2">Uncharacterized protein</fullName>
    </submittedName>
</protein>
<dbReference type="Proteomes" id="UP000247647">
    <property type="component" value="Unassembled WGS sequence"/>
</dbReference>
<organism evidence="2 3">
    <name type="scientific">Aspergillus neoniger (strain CBS 115656)</name>
    <dbReference type="NCBI Taxonomy" id="1448310"/>
    <lineage>
        <taxon>Eukaryota</taxon>
        <taxon>Fungi</taxon>
        <taxon>Dikarya</taxon>
        <taxon>Ascomycota</taxon>
        <taxon>Pezizomycotina</taxon>
        <taxon>Eurotiomycetes</taxon>
        <taxon>Eurotiomycetidae</taxon>
        <taxon>Eurotiales</taxon>
        <taxon>Aspergillaceae</taxon>
        <taxon>Aspergillus</taxon>
        <taxon>Aspergillus subgen. Circumdati</taxon>
    </lineage>
</organism>
<evidence type="ECO:0000256" key="1">
    <source>
        <dbReference type="SAM" id="MobiDB-lite"/>
    </source>
</evidence>